<sequence length="100" mass="11496">MRDDTTFDSSVPPERSVVVGVTEIFDRRPHFISRRLATYPHSIISIPIVPKIELARQCLLSYACEWSAWSLSKSVKLIRLSTDLDSAQKKLIWCYLDAEK</sequence>
<proteinExistence type="predicted"/>
<dbReference type="GeneID" id="24107248"/>
<dbReference type="RefSeq" id="XP_012187969.1">
    <property type="nucleotide sequence ID" value="XM_012332579.1"/>
</dbReference>
<reference evidence="2" key="1">
    <citation type="journal article" date="2013" name="Genome Announc.">
        <title>Draft genome sequence of the basidiomycetous yeast-like fungus Pseudozyma hubeiensis SY62, which produces an abundant amount of the biosurfactant mannosylerythritol lipids.</title>
        <authorList>
            <person name="Konishi M."/>
            <person name="Hatada Y."/>
            <person name="Horiuchi J."/>
        </authorList>
    </citation>
    <scope>NUCLEOTIDE SEQUENCE [LARGE SCALE GENOMIC DNA]</scope>
    <source>
        <strain evidence="2">SY62</strain>
    </source>
</reference>
<dbReference type="EMBL" id="DF238784">
    <property type="protein sequence ID" value="GAC94382.1"/>
    <property type="molecule type" value="Genomic_DNA"/>
</dbReference>
<organism evidence="1 2">
    <name type="scientific">Pseudozyma hubeiensis (strain SY62)</name>
    <name type="common">Yeast</name>
    <dbReference type="NCBI Taxonomy" id="1305764"/>
    <lineage>
        <taxon>Eukaryota</taxon>
        <taxon>Fungi</taxon>
        <taxon>Dikarya</taxon>
        <taxon>Basidiomycota</taxon>
        <taxon>Ustilaginomycotina</taxon>
        <taxon>Ustilaginomycetes</taxon>
        <taxon>Ustilaginales</taxon>
        <taxon>Ustilaginaceae</taxon>
        <taxon>Pseudozyma</taxon>
    </lineage>
</organism>
<evidence type="ECO:0000313" key="1">
    <source>
        <dbReference type="EMBL" id="GAC94382.1"/>
    </source>
</evidence>
<protein>
    <submittedName>
        <fullName evidence="1">Uncharacterized protein</fullName>
    </submittedName>
</protein>
<dbReference type="Proteomes" id="UP000014071">
    <property type="component" value="Unassembled WGS sequence"/>
</dbReference>
<evidence type="ECO:0000313" key="2">
    <source>
        <dbReference type="Proteomes" id="UP000014071"/>
    </source>
</evidence>
<dbReference type="AlphaFoldDB" id="R9P066"/>
<gene>
    <name evidence="1" type="ORF">PHSY_001953</name>
</gene>
<name>R9P066_PSEHS</name>
<keyword evidence="2" id="KW-1185">Reference proteome</keyword>
<dbReference type="HOGENOM" id="CLU_2307261_0_0_1"/>
<accession>R9P066</accession>